<comment type="caution">
    <text evidence="2">The sequence shown here is derived from an EMBL/GenBank/DDBJ whole genome shotgun (WGS) entry which is preliminary data.</text>
</comment>
<dbReference type="InterPro" id="IPR015424">
    <property type="entry name" value="PyrdxlP-dep_Trfase"/>
</dbReference>
<accession>A0ABR8N5Z0</accession>
<gene>
    <name evidence="2" type="ORF">H8B09_26120</name>
</gene>
<dbReference type="Pfam" id="PF01041">
    <property type="entry name" value="DegT_DnrJ_EryC1"/>
    <property type="match status" value="1"/>
</dbReference>
<dbReference type="EMBL" id="JACXZA010000008">
    <property type="protein sequence ID" value="MBD3922259.1"/>
    <property type="molecule type" value="Genomic_DNA"/>
</dbReference>
<keyword evidence="2" id="KW-0032">Aminotransferase</keyword>
<dbReference type="SUPFAM" id="SSF53383">
    <property type="entry name" value="PLP-dependent transferases"/>
    <property type="match status" value="1"/>
</dbReference>
<proteinExistence type="inferred from homology"/>
<dbReference type="InterPro" id="IPR000653">
    <property type="entry name" value="DegT/StrS_aminotransferase"/>
</dbReference>
<dbReference type="PANTHER" id="PTHR30244:SF34">
    <property type="entry name" value="DTDP-4-AMINO-4,6-DIDEOXYGALACTOSE TRANSAMINASE"/>
    <property type="match status" value="1"/>
</dbReference>
<dbReference type="InterPro" id="IPR015422">
    <property type="entry name" value="PyrdxlP-dep_Trfase_small"/>
</dbReference>
<dbReference type="CDD" id="cd00616">
    <property type="entry name" value="AHBA_syn"/>
    <property type="match status" value="1"/>
</dbReference>
<evidence type="ECO:0000256" key="1">
    <source>
        <dbReference type="RuleBase" id="RU004508"/>
    </source>
</evidence>
<name>A0ABR8N5Z0_9BACL</name>
<dbReference type="PANTHER" id="PTHR30244">
    <property type="entry name" value="TRANSAMINASE"/>
    <property type="match status" value="1"/>
</dbReference>
<dbReference type="RefSeq" id="WP_191206559.1">
    <property type="nucleotide sequence ID" value="NZ_JACXZA010000008.1"/>
</dbReference>
<evidence type="ECO:0000313" key="2">
    <source>
        <dbReference type="EMBL" id="MBD3922259.1"/>
    </source>
</evidence>
<evidence type="ECO:0000313" key="3">
    <source>
        <dbReference type="Proteomes" id="UP000609346"/>
    </source>
</evidence>
<organism evidence="2 3">
    <name type="scientific">Paenibacillus terricola</name>
    <dbReference type="NCBI Taxonomy" id="2763503"/>
    <lineage>
        <taxon>Bacteria</taxon>
        <taxon>Bacillati</taxon>
        <taxon>Bacillota</taxon>
        <taxon>Bacilli</taxon>
        <taxon>Bacillales</taxon>
        <taxon>Paenibacillaceae</taxon>
        <taxon>Paenibacillus</taxon>
    </lineage>
</organism>
<protein>
    <submittedName>
        <fullName evidence="2">DegT/DnrJ/EryC1/StrS family aminotransferase</fullName>
    </submittedName>
</protein>
<comment type="similarity">
    <text evidence="1">Belongs to the DegT/DnrJ/EryC1 family.</text>
</comment>
<dbReference type="GO" id="GO:0008483">
    <property type="term" value="F:transaminase activity"/>
    <property type="evidence" value="ECO:0007669"/>
    <property type="project" value="UniProtKB-KW"/>
</dbReference>
<keyword evidence="2" id="KW-0808">Transferase</keyword>
<dbReference type="Gene3D" id="3.90.1150.10">
    <property type="entry name" value="Aspartate Aminotransferase, domain 1"/>
    <property type="match status" value="1"/>
</dbReference>
<keyword evidence="3" id="KW-1185">Reference proteome</keyword>
<reference evidence="2 3" key="1">
    <citation type="submission" date="2020-09" db="EMBL/GenBank/DDBJ databases">
        <title>Paenibacillus sp. strain PR3 16S rRNA gene Genome sequencing and assembly.</title>
        <authorList>
            <person name="Kim J."/>
        </authorList>
    </citation>
    <scope>NUCLEOTIDE SEQUENCE [LARGE SCALE GENOMIC DNA]</scope>
    <source>
        <strain evidence="2 3">PR3</strain>
    </source>
</reference>
<dbReference type="Proteomes" id="UP000609346">
    <property type="component" value="Unassembled WGS sequence"/>
</dbReference>
<keyword evidence="1" id="KW-0663">Pyridoxal phosphate</keyword>
<dbReference type="Gene3D" id="3.40.640.10">
    <property type="entry name" value="Type I PLP-dependent aspartate aminotransferase-like (Major domain)"/>
    <property type="match status" value="1"/>
</dbReference>
<dbReference type="InterPro" id="IPR015421">
    <property type="entry name" value="PyrdxlP-dep_Trfase_major"/>
</dbReference>
<sequence length="441" mass="48847">MKTDFIRKPLDLPSDEWIQAPLAYQGGPAVLPEDVRKTNFPIITKEDVIQMLVSIQQDGDKVVEEFQEAYRQYVGANYAIATASGTSSLHLALVGAGVQPGDEVIVPAFTFIATAQAVVAAKAIPIFVDIDPVTYCLDPSKVEDAITRKTKAIMPVHVHGLPADLPALSGIANQYSLRLVEDASHAHSASIHGRLAGSIGDSAGQSLMADKNFPVGGEGGIAFFKEKEDYKRALDFLNTSGIDYRMSWIAAAFGLSQLDRLPYYDAIRARNAAYLTKALAETKLFSGPHVPGGYKHSYNMYRVKLSPERLGLDDLEDFRVKDAIQQLIQLEGVYAREWQNVPIPGHLPFQNRKGFGNGYPFTLSDRKDFGYDVNRFPVTLNMLRNSLTICRELRTPIEYERIQAYALAFKKIDANPHIIRELVERGGGELKSPYERDARLG</sequence>